<evidence type="ECO:0000313" key="1">
    <source>
        <dbReference type="EMBL" id="MBW2961005.1"/>
    </source>
</evidence>
<dbReference type="Proteomes" id="UP000719267">
    <property type="component" value="Unassembled WGS sequence"/>
</dbReference>
<dbReference type="EMBL" id="JAHWDF010000003">
    <property type="protein sequence ID" value="MBW2961005.1"/>
    <property type="molecule type" value="Genomic_DNA"/>
</dbReference>
<protein>
    <submittedName>
        <fullName evidence="1">DUF1684 domain-containing protein</fullName>
    </submittedName>
</protein>
<dbReference type="InterPro" id="IPR012467">
    <property type="entry name" value="DUF1684"/>
</dbReference>
<name>A0ABS6VZI4_9FLAO</name>
<evidence type="ECO:0000313" key="2">
    <source>
        <dbReference type="Proteomes" id="UP000719267"/>
    </source>
</evidence>
<comment type="caution">
    <text evidence="1">The sequence shown here is derived from an EMBL/GenBank/DDBJ whole genome shotgun (WGS) entry which is preliminary data.</text>
</comment>
<reference evidence="1 2" key="1">
    <citation type="submission" date="2021-07" db="EMBL/GenBank/DDBJ databases">
        <title>Mesonia aestuariivivens sp. nov., isolated from a tidal flat.</title>
        <authorList>
            <person name="Kim Y.-O."/>
            <person name="Yoon J.-H."/>
        </authorList>
    </citation>
    <scope>NUCLEOTIDE SEQUENCE [LARGE SCALE GENOMIC DNA]</scope>
    <source>
        <strain evidence="1 2">JHPTF-M18</strain>
    </source>
</reference>
<dbReference type="PANTHER" id="PTHR41913:SF1">
    <property type="entry name" value="DUF1684 DOMAIN-CONTAINING PROTEIN"/>
    <property type="match status" value="1"/>
</dbReference>
<sequence length="201" mass="23265">MCCFSLCVYAQEDSLFTSQGYQEHLNEEFANKDTSPLIDEDLENFKSLDFFEIDSAYIVKATFHKIESQVTFVMPTTTERKPIYVKYGELNFILKGKELKLNVYQSQRLSVDPQYKDYLFIPFTDLTNGETTYGGGRYLDFKIPQKSEVILDFNRAYNPYCAYNGVYSCPIPPEENDLPVKIEAGVKKYKKHSVKKNNSVK</sequence>
<organism evidence="1 2">
    <name type="scientific">Mesonia aestuariivivens</name>
    <dbReference type="NCBI Taxonomy" id="2796128"/>
    <lineage>
        <taxon>Bacteria</taxon>
        <taxon>Pseudomonadati</taxon>
        <taxon>Bacteroidota</taxon>
        <taxon>Flavobacteriia</taxon>
        <taxon>Flavobacteriales</taxon>
        <taxon>Flavobacteriaceae</taxon>
        <taxon>Mesonia</taxon>
    </lineage>
</organism>
<dbReference type="Pfam" id="PF07920">
    <property type="entry name" value="DUF1684"/>
    <property type="match status" value="1"/>
</dbReference>
<proteinExistence type="predicted"/>
<gene>
    <name evidence="1" type="ORF">KW502_04230</name>
</gene>
<accession>A0ABS6VZI4</accession>
<dbReference type="PANTHER" id="PTHR41913">
    <property type="entry name" value="DUF1684 DOMAIN-CONTAINING PROTEIN"/>
    <property type="match status" value="1"/>
</dbReference>
<keyword evidence="2" id="KW-1185">Reference proteome</keyword>